<evidence type="ECO:0000256" key="1">
    <source>
        <dbReference type="ARBA" id="ARBA00006767"/>
    </source>
</evidence>
<keyword evidence="7" id="KW-1185">Reference proteome</keyword>
<dbReference type="Gene3D" id="2.40.50.140">
    <property type="entry name" value="Nucleic acid-binding proteins"/>
    <property type="match status" value="4"/>
</dbReference>
<dbReference type="InterPro" id="IPR003029">
    <property type="entry name" value="S1_domain"/>
</dbReference>
<evidence type="ECO:0000256" key="4">
    <source>
        <dbReference type="SAM" id="MobiDB-lite"/>
    </source>
</evidence>
<dbReference type="PROSITE" id="PS50126">
    <property type="entry name" value="S1"/>
    <property type="match status" value="4"/>
</dbReference>
<dbReference type="EMBL" id="CP098502">
    <property type="protein sequence ID" value="UTI62459.1"/>
    <property type="molecule type" value="Genomic_DNA"/>
</dbReference>
<dbReference type="CDD" id="cd04465">
    <property type="entry name" value="S1_RPS1_repeat_ec2_hs2"/>
    <property type="match status" value="1"/>
</dbReference>
<dbReference type="RefSeq" id="WP_254569197.1">
    <property type="nucleotide sequence ID" value="NZ_CP098502.1"/>
</dbReference>
<dbReference type="CDD" id="cd05687">
    <property type="entry name" value="S1_RPS1_repeat_ec1_hs1"/>
    <property type="match status" value="1"/>
</dbReference>
<gene>
    <name evidence="6" type="primary">rpsA</name>
    <name evidence="6" type="ORF">NBH00_13920</name>
</gene>
<keyword evidence="3" id="KW-0687">Ribonucleoprotein</keyword>
<sequence>MTQTITPTTPSEAKIVPGSDGLLLEIDGQIVPNYDATFTLFEEGEVVSGKVVRIDKDEVLVDIGYKSEGVIPSNELSIRKNVDPNEEVTMGEEVDVLVLTKEDQDGRLIVSKKRARFEKAWRRIEAAAESGEPVEGLVIEVVKGGLIIDLGVRGFLPASLVDIRRVANLDEFMSQTIECKVIELNRSRNNVVLSRRAVLEEERKEQRQEILDRLQPGLVVEGQISNIVDFGAFVDLNGIDGLIHISELSWSHVNHPSEILNIGDTVAVKVLDIDRDRQRISLGLKQTQEDPWQRVVDTYNVNDELAGKVTKVVTFGAFVEILDGVEGLVHISELANHHVENPREVVQPGDEVRVRILEIDSERRRLSLSVKRVDGQVLPLRPIEGLLDSDLDDVSDLGLSEEVFSSPPNVPTLQPVDELGETLEAPAEEAAATEVEEAPAEEAAATEVEEAPAEEAAATEVEEAPAEEAAPPAEEAPAAETADEVPAEETLEAPAESTEDEAPAAE</sequence>
<evidence type="ECO:0000259" key="5">
    <source>
        <dbReference type="PROSITE" id="PS50126"/>
    </source>
</evidence>
<organism evidence="6 7">
    <name type="scientific">Paraconexibacter antarcticus</name>
    <dbReference type="NCBI Taxonomy" id="2949664"/>
    <lineage>
        <taxon>Bacteria</taxon>
        <taxon>Bacillati</taxon>
        <taxon>Actinomycetota</taxon>
        <taxon>Thermoleophilia</taxon>
        <taxon>Solirubrobacterales</taxon>
        <taxon>Paraconexibacteraceae</taxon>
        <taxon>Paraconexibacter</taxon>
    </lineage>
</organism>
<dbReference type="SUPFAM" id="SSF50249">
    <property type="entry name" value="Nucleic acid-binding proteins"/>
    <property type="match status" value="4"/>
</dbReference>
<feature type="domain" description="S1 motif" evidence="5">
    <location>
        <begin position="131"/>
        <end position="196"/>
    </location>
</feature>
<dbReference type="PRINTS" id="PR00681">
    <property type="entry name" value="RIBOSOMALS1"/>
</dbReference>
<accession>A0ABY5DNF3</accession>
<feature type="domain" description="S1 motif" evidence="5">
    <location>
        <begin position="302"/>
        <end position="371"/>
    </location>
</feature>
<evidence type="ECO:0000256" key="2">
    <source>
        <dbReference type="ARBA" id="ARBA00022980"/>
    </source>
</evidence>
<feature type="domain" description="S1 motif" evidence="5">
    <location>
        <begin position="217"/>
        <end position="285"/>
    </location>
</feature>
<evidence type="ECO:0000313" key="7">
    <source>
        <dbReference type="Proteomes" id="UP001056035"/>
    </source>
</evidence>
<dbReference type="SMART" id="SM00316">
    <property type="entry name" value="S1"/>
    <property type="match status" value="4"/>
</dbReference>
<feature type="region of interest" description="Disordered" evidence="4">
    <location>
        <begin position="426"/>
        <end position="506"/>
    </location>
</feature>
<feature type="compositionally biased region" description="Acidic residues" evidence="4">
    <location>
        <begin position="481"/>
        <end position="506"/>
    </location>
</feature>
<name>A0ABY5DNF3_9ACTN</name>
<dbReference type="InterPro" id="IPR012340">
    <property type="entry name" value="NA-bd_OB-fold"/>
</dbReference>
<dbReference type="Proteomes" id="UP001056035">
    <property type="component" value="Chromosome"/>
</dbReference>
<dbReference type="Pfam" id="PF00575">
    <property type="entry name" value="S1"/>
    <property type="match status" value="4"/>
</dbReference>
<dbReference type="PANTHER" id="PTHR10724:SF7">
    <property type="entry name" value="SMALL RIBOSOMAL SUBUNIT PROTEIN BS1C"/>
    <property type="match status" value="1"/>
</dbReference>
<dbReference type="PANTHER" id="PTHR10724">
    <property type="entry name" value="30S RIBOSOMAL PROTEIN S1"/>
    <property type="match status" value="1"/>
</dbReference>
<evidence type="ECO:0000256" key="3">
    <source>
        <dbReference type="ARBA" id="ARBA00023274"/>
    </source>
</evidence>
<comment type="similarity">
    <text evidence="1">Belongs to the bacterial ribosomal protein bS1 family.</text>
</comment>
<protein>
    <submittedName>
        <fullName evidence="6">30S ribosomal protein S1</fullName>
    </submittedName>
</protein>
<dbReference type="InterPro" id="IPR035104">
    <property type="entry name" value="Ribosomal_protein_S1-like"/>
</dbReference>
<dbReference type="GO" id="GO:0005840">
    <property type="term" value="C:ribosome"/>
    <property type="evidence" value="ECO:0007669"/>
    <property type="project" value="UniProtKB-KW"/>
</dbReference>
<reference evidence="6 7" key="1">
    <citation type="submission" date="2022-06" db="EMBL/GenBank/DDBJ databases">
        <title>Paraconexibacter antarcticus.</title>
        <authorList>
            <person name="Kim C.S."/>
        </authorList>
    </citation>
    <scope>NUCLEOTIDE SEQUENCE [LARGE SCALE GENOMIC DNA]</scope>
    <source>
        <strain evidence="6 7">02-257</strain>
    </source>
</reference>
<keyword evidence="2 6" id="KW-0689">Ribosomal protein</keyword>
<proteinExistence type="inferred from homology"/>
<dbReference type="CDD" id="cd05688">
    <property type="entry name" value="S1_RPS1_repeat_ec3"/>
    <property type="match status" value="1"/>
</dbReference>
<feature type="compositionally biased region" description="Low complexity" evidence="4">
    <location>
        <begin position="467"/>
        <end position="480"/>
    </location>
</feature>
<dbReference type="InterPro" id="IPR050437">
    <property type="entry name" value="Ribos_protein_bS1-like"/>
</dbReference>
<evidence type="ECO:0000313" key="6">
    <source>
        <dbReference type="EMBL" id="UTI62459.1"/>
    </source>
</evidence>
<dbReference type="NCBIfam" id="NF005208">
    <property type="entry name" value="PRK06676.1"/>
    <property type="match status" value="1"/>
</dbReference>
<feature type="domain" description="S1 motif" evidence="5">
    <location>
        <begin position="44"/>
        <end position="113"/>
    </location>
</feature>